<dbReference type="InterPro" id="IPR006059">
    <property type="entry name" value="SBP"/>
</dbReference>
<dbReference type="Pfam" id="PF01547">
    <property type="entry name" value="SBP_bac_1"/>
    <property type="match status" value="1"/>
</dbReference>
<dbReference type="PANTHER" id="PTHR43649">
    <property type="entry name" value="ARABINOSE-BINDING PROTEIN-RELATED"/>
    <property type="match status" value="1"/>
</dbReference>
<accession>A0ABM9CA42</accession>
<dbReference type="PROSITE" id="PS51257">
    <property type="entry name" value="PROKAR_LIPOPROTEIN"/>
    <property type="match status" value="1"/>
</dbReference>
<protein>
    <recommendedName>
        <fullName evidence="3">Multiple sugar transport system substrate-binding protein</fullName>
    </recommendedName>
</protein>
<dbReference type="Gene3D" id="3.40.190.10">
    <property type="entry name" value="Periplasmic binding protein-like II"/>
    <property type="match status" value="1"/>
</dbReference>
<sequence>MIGYREARLILTLIICIGLVVGCSTASPKAEELSGHVKIMFTSQDFFDRSYGNLFTSKFPGIHVEVTSTNGLRNSDGLDPNQVLDDYINREQPDVLVLNQSQFQHLASNGHLEELEIMVAEKNFMQEDILPSVLRRLRGFGEGKLFGLSPTFSGTAIYYNRDLFEHYGVQLPQDKLTWSEMLEISKRFPVNEPNEDSVFGFTWETNDPYNLALTIGIIQGLDFADPNRQKLVMNSPSWTEIFNFTTDAFKSGTIYTPELASKVGLDRSDRLRSNSFIMGKTAMTLGGPELGRYIDRAKEEVDQYEPFQWGILSEPIDPSNPSYGTITLNQIYCVRADSPNKDAALELIKFINSDSVAKMDSRINNGNLQSRTKYNSNKEGVSYDPFYTLEIREQSRYITMPLGFNEPFNKLASKELRKVVDGKTSLDDAVNHIQSEGQIILDTVNLKAKADKDS</sequence>
<organism evidence="1 2">
    <name type="scientific">Paenibacillus plantiphilus</name>
    <dbReference type="NCBI Taxonomy" id="2905650"/>
    <lineage>
        <taxon>Bacteria</taxon>
        <taxon>Bacillati</taxon>
        <taxon>Bacillota</taxon>
        <taxon>Bacilli</taxon>
        <taxon>Bacillales</taxon>
        <taxon>Paenibacillaceae</taxon>
        <taxon>Paenibacillus</taxon>
    </lineage>
</organism>
<comment type="caution">
    <text evidence="1">The sequence shown here is derived from an EMBL/GenBank/DDBJ whole genome shotgun (WGS) entry which is preliminary data.</text>
</comment>
<evidence type="ECO:0000313" key="1">
    <source>
        <dbReference type="EMBL" id="CAH1207189.1"/>
    </source>
</evidence>
<reference evidence="1" key="1">
    <citation type="submission" date="2022-01" db="EMBL/GenBank/DDBJ databases">
        <authorList>
            <person name="Criscuolo A."/>
        </authorList>
    </citation>
    <scope>NUCLEOTIDE SEQUENCE</scope>
    <source>
        <strain evidence="1">CIP111893</strain>
    </source>
</reference>
<evidence type="ECO:0008006" key="3">
    <source>
        <dbReference type="Google" id="ProtNLM"/>
    </source>
</evidence>
<dbReference type="InterPro" id="IPR050490">
    <property type="entry name" value="Bact_solute-bd_prot1"/>
</dbReference>
<dbReference type="PANTHER" id="PTHR43649:SF12">
    <property type="entry name" value="DIACETYLCHITOBIOSE BINDING PROTEIN DASA"/>
    <property type="match status" value="1"/>
</dbReference>
<dbReference type="Proteomes" id="UP000838686">
    <property type="component" value="Unassembled WGS sequence"/>
</dbReference>
<name>A0ABM9CA42_9BACL</name>
<gene>
    <name evidence="1" type="ORF">PAECIP111893_02712</name>
</gene>
<dbReference type="SUPFAM" id="SSF53850">
    <property type="entry name" value="Periplasmic binding protein-like II"/>
    <property type="match status" value="1"/>
</dbReference>
<dbReference type="EMBL" id="CAKMMF010000013">
    <property type="protein sequence ID" value="CAH1207189.1"/>
    <property type="molecule type" value="Genomic_DNA"/>
</dbReference>
<evidence type="ECO:0000313" key="2">
    <source>
        <dbReference type="Proteomes" id="UP000838686"/>
    </source>
</evidence>
<dbReference type="RefSeq" id="WP_236343019.1">
    <property type="nucleotide sequence ID" value="NZ_CAKMMF010000013.1"/>
</dbReference>
<proteinExistence type="predicted"/>
<keyword evidence="2" id="KW-1185">Reference proteome</keyword>